<accession>A0A1D1UYM5</accession>
<dbReference type="Pfam" id="PF00907">
    <property type="entry name" value="T-box"/>
    <property type="match status" value="1"/>
</dbReference>
<dbReference type="InterPro" id="IPR001699">
    <property type="entry name" value="TF_T-box"/>
</dbReference>
<dbReference type="AlphaFoldDB" id="A0A1D1UYM5"/>
<dbReference type="PROSITE" id="PS01283">
    <property type="entry name" value="TBOX_1"/>
    <property type="match status" value="1"/>
</dbReference>
<comment type="caution">
    <text evidence="6">Lacks conserved residue(s) required for the propagation of feature annotation.</text>
</comment>
<dbReference type="GO" id="GO:0001708">
    <property type="term" value="P:cell fate specification"/>
    <property type="evidence" value="ECO:0007669"/>
    <property type="project" value="TreeGrafter"/>
</dbReference>
<feature type="region of interest" description="Disordered" evidence="7">
    <location>
        <begin position="18"/>
        <end position="64"/>
    </location>
</feature>
<evidence type="ECO:0000256" key="5">
    <source>
        <dbReference type="ARBA" id="ARBA00023242"/>
    </source>
</evidence>
<keyword evidence="5 6" id="KW-0539">Nucleus</keyword>
<evidence type="ECO:0000256" key="6">
    <source>
        <dbReference type="PROSITE-ProRule" id="PRU00201"/>
    </source>
</evidence>
<keyword evidence="2" id="KW-0805">Transcription regulation</keyword>
<dbReference type="InterPro" id="IPR018186">
    <property type="entry name" value="TF_T-box_CS"/>
</dbReference>
<evidence type="ECO:0000256" key="4">
    <source>
        <dbReference type="ARBA" id="ARBA00023163"/>
    </source>
</evidence>
<dbReference type="PRINTS" id="PR00937">
    <property type="entry name" value="TBOX"/>
</dbReference>
<keyword evidence="3 6" id="KW-0238">DNA-binding</keyword>
<keyword evidence="4" id="KW-0804">Transcription</keyword>
<dbReference type="PROSITE" id="PS50252">
    <property type="entry name" value="TBOX_3"/>
    <property type="match status" value="1"/>
</dbReference>
<feature type="compositionally biased region" description="Polar residues" evidence="7">
    <location>
        <begin position="48"/>
        <end position="64"/>
    </location>
</feature>
<dbReference type="GO" id="GO:0007507">
    <property type="term" value="P:heart development"/>
    <property type="evidence" value="ECO:0007669"/>
    <property type="project" value="TreeGrafter"/>
</dbReference>
<sequence length="428" mass="48910">MAKRKVTDFSIEAIMAEQDQKKKVARSSKSPQSSPLIKCESPAETRKSATPSSTSEFPDTTTSDDLIVSNTEYEKCLPPELAKVECHLETKELWQKFDELGTEMIITRSGRRMFPTLRSSFTGLAEEGSYLLYLDIVSVDSKRYRYAYHRSSWLVAGKGDPPHHTKLYLHPDSPFTPQQLRKQIISFEKVKLTNTEVNKPGYIVLNSMHRYQPRIHLVYVEKGSEVPPKSLKTISDLDNFDYRTFSFPECAFYSVTAYQNQLITKMKIDCNPFAKGFRDSTRVFTDMERERECSMQEHYQSHLGSIQSLQFNKMDSAMKLPPYSSMMSLPCMTPDGVPLFNSSLFGAPSIPLQFLQQWSARSGFPLPDQRIMPNDSVLDLSKHLSQQQAAYAAYCTRQLFQSTVNDNLQLEQARQNDIALQSATKRKC</sequence>
<evidence type="ECO:0000256" key="7">
    <source>
        <dbReference type="SAM" id="MobiDB-lite"/>
    </source>
</evidence>
<dbReference type="OrthoDB" id="7442607at2759"/>
<dbReference type="GO" id="GO:0000785">
    <property type="term" value="C:chromatin"/>
    <property type="evidence" value="ECO:0007669"/>
    <property type="project" value="TreeGrafter"/>
</dbReference>
<dbReference type="FunFam" id="2.60.40.820:FF:000008">
    <property type="entry name" value="T-box transcription factor TBX20"/>
    <property type="match status" value="1"/>
</dbReference>
<dbReference type="Proteomes" id="UP000186922">
    <property type="component" value="Unassembled WGS sequence"/>
</dbReference>
<evidence type="ECO:0000256" key="2">
    <source>
        <dbReference type="ARBA" id="ARBA00023015"/>
    </source>
</evidence>
<dbReference type="InterPro" id="IPR036960">
    <property type="entry name" value="T-box_sf"/>
</dbReference>
<dbReference type="InterPro" id="IPR008967">
    <property type="entry name" value="p53-like_TF_DNA-bd_sf"/>
</dbReference>
<dbReference type="STRING" id="947166.A0A1D1UYM5"/>
<organism evidence="9 10">
    <name type="scientific">Ramazzottius varieornatus</name>
    <name type="common">Water bear</name>
    <name type="synonym">Tardigrade</name>
    <dbReference type="NCBI Taxonomy" id="947166"/>
    <lineage>
        <taxon>Eukaryota</taxon>
        <taxon>Metazoa</taxon>
        <taxon>Ecdysozoa</taxon>
        <taxon>Tardigrada</taxon>
        <taxon>Eutardigrada</taxon>
        <taxon>Parachela</taxon>
        <taxon>Hypsibioidea</taxon>
        <taxon>Ramazzottiidae</taxon>
        <taxon>Ramazzottius</taxon>
    </lineage>
</organism>
<dbReference type="GO" id="GO:0000981">
    <property type="term" value="F:DNA-binding transcription factor activity, RNA polymerase II-specific"/>
    <property type="evidence" value="ECO:0007669"/>
    <property type="project" value="TreeGrafter"/>
</dbReference>
<protein>
    <recommendedName>
        <fullName evidence="8">T-box domain-containing protein</fullName>
    </recommendedName>
</protein>
<comment type="subcellular location">
    <subcellularLocation>
        <location evidence="1 6">Nucleus</location>
    </subcellularLocation>
</comment>
<reference evidence="9 10" key="1">
    <citation type="journal article" date="2016" name="Nat. Commun.">
        <title>Extremotolerant tardigrade genome and improved radiotolerance of human cultured cells by tardigrade-unique protein.</title>
        <authorList>
            <person name="Hashimoto T."/>
            <person name="Horikawa D.D."/>
            <person name="Saito Y."/>
            <person name="Kuwahara H."/>
            <person name="Kozuka-Hata H."/>
            <person name="Shin-I T."/>
            <person name="Minakuchi Y."/>
            <person name="Ohishi K."/>
            <person name="Motoyama A."/>
            <person name="Aizu T."/>
            <person name="Enomoto A."/>
            <person name="Kondo K."/>
            <person name="Tanaka S."/>
            <person name="Hara Y."/>
            <person name="Koshikawa S."/>
            <person name="Sagara H."/>
            <person name="Miura T."/>
            <person name="Yokobori S."/>
            <person name="Miyagawa K."/>
            <person name="Suzuki Y."/>
            <person name="Kubo T."/>
            <person name="Oyama M."/>
            <person name="Kohara Y."/>
            <person name="Fujiyama A."/>
            <person name="Arakawa K."/>
            <person name="Katayama T."/>
            <person name="Toyoda A."/>
            <person name="Kunieda T."/>
        </authorList>
    </citation>
    <scope>NUCLEOTIDE SEQUENCE [LARGE SCALE GENOMIC DNA]</scope>
    <source>
        <strain evidence="9 10">YOKOZUNA-1</strain>
    </source>
</reference>
<evidence type="ECO:0000313" key="10">
    <source>
        <dbReference type="Proteomes" id="UP000186922"/>
    </source>
</evidence>
<dbReference type="Gene3D" id="2.60.40.820">
    <property type="entry name" value="Transcription factor, T-box"/>
    <property type="match status" value="1"/>
</dbReference>
<evidence type="ECO:0000313" key="9">
    <source>
        <dbReference type="EMBL" id="GAU94724.1"/>
    </source>
</evidence>
<proteinExistence type="predicted"/>
<dbReference type="GO" id="GO:0000978">
    <property type="term" value="F:RNA polymerase II cis-regulatory region sequence-specific DNA binding"/>
    <property type="evidence" value="ECO:0007669"/>
    <property type="project" value="InterPro"/>
</dbReference>
<comment type="caution">
    <text evidence="9">The sequence shown here is derived from an EMBL/GenBank/DDBJ whole genome shotgun (WGS) entry which is preliminary data.</text>
</comment>
<dbReference type="InterPro" id="IPR046360">
    <property type="entry name" value="T-box_DNA-bd"/>
</dbReference>
<feature type="domain" description="T-box" evidence="8">
    <location>
        <begin position="88"/>
        <end position="279"/>
    </location>
</feature>
<dbReference type="EMBL" id="BDGG01000003">
    <property type="protein sequence ID" value="GAU94724.1"/>
    <property type="molecule type" value="Genomic_DNA"/>
</dbReference>
<evidence type="ECO:0000259" key="8">
    <source>
        <dbReference type="PROSITE" id="PS50252"/>
    </source>
</evidence>
<gene>
    <name evidence="9" type="primary">RvY_06447-1</name>
    <name evidence="9" type="synonym">RvY_06447.1</name>
    <name evidence="9" type="ORF">RvY_06447</name>
</gene>
<keyword evidence="10" id="KW-1185">Reference proteome</keyword>
<dbReference type="GO" id="GO:0045893">
    <property type="term" value="P:positive regulation of DNA-templated transcription"/>
    <property type="evidence" value="ECO:0007669"/>
    <property type="project" value="InterPro"/>
</dbReference>
<evidence type="ECO:0000256" key="1">
    <source>
        <dbReference type="ARBA" id="ARBA00004123"/>
    </source>
</evidence>
<dbReference type="PANTHER" id="PTHR11267:SF190">
    <property type="entry name" value="T-BOX TRANSCRIPTION FACTOR TBX20"/>
    <property type="match status" value="1"/>
</dbReference>
<name>A0A1D1UYM5_RAMVA</name>
<evidence type="ECO:0000256" key="3">
    <source>
        <dbReference type="ARBA" id="ARBA00023125"/>
    </source>
</evidence>
<dbReference type="PANTHER" id="PTHR11267">
    <property type="entry name" value="T-BOX PROTEIN-RELATED"/>
    <property type="match status" value="1"/>
</dbReference>
<dbReference type="SMART" id="SM00425">
    <property type="entry name" value="TBOX"/>
    <property type="match status" value="1"/>
</dbReference>
<dbReference type="SUPFAM" id="SSF49417">
    <property type="entry name" value="p53-like transcription factors"/>
    <property type="match status" value="1"/>
</dbReference>
<dbReference type="GO" id="GO:0005634">
    <property type="term" value="C:nucleus"/>
    <property type="evidence" value="ECO:0007669"/>
    <property type="project" value="UniProtKB-SubCell"/>
</dbReference>